<dbReference type="EMBL" id="BAAAQN010000020">
    <property type="protein sequence ID" value="GAA2033973.1"/>
    <property type="molecule type" value="Genomic_DNA"/>
</dbReference>
<comment type="caution">
    <text evidence="4">The sequence shown here is derived from an EMBL/GenBank/DDBJ whole genome shotgun (WGS) entry which is preliminary data.</text>
</comment>
<dbReference type="PROSITE" id="PS50801">
    <property type="entry name" value="STAS"/>
    <property type="match status" value="1"/>
</dbReference>
<dbReference type="PANTHER" id="PTHR33495:SF2">
    <property type="entry name" value="ANTI-SIGMA FACTOR ANTAGONIST TM_1081-RELATED"/>
    <property type="match status" value="1"/>
</dbReference>
<dbReference type="InterPro" id="IPR036513">
    <property type="entry name" value="STAS_dom_sf"/>
</dbReference>
<evidence type="ECO:0000313" key="4">
    <source>
        <dbReference type="EMBL" id="GAA2033973.1"/>
    </source>
</evidence>
<evidence type="ECO:0000256" key="1">
    <source>
        <dbReference type="ARBA" id="ARBA00009013"/>
    </source>
</evidence>
<evidence type="ECO:0000256" key="2">
    <source>
        <dbReference type="RuleBase" id="RU003749"/>
    </source>
</evidence>
<dbReference type="PANTHER" id="PTHR33495">
    <property type="entry name" value="ANTI-SIGMA FACTOR ANTAGONIST TM_1081-RELATED-RELATED"/>
    <property type="match status" value="1"/>
</dbReference>
<evidence type="ECO:0000259" key="3">
    <source>
        <dbReference type="PROSITE" id="PS50801"/>
    </source>
</evidence>
<keyword evidence="5" id="KW-1185">Reference proteome</keyword>
<reference evidence="5" key="1">
    <citation type="journal article" date="2019" name="Int. J. Syst. Evol. Microbiol.">
        <title>The Global Catalogue of Microorganisms (GCM) 10K type strain sequencing project: providing services to taxonomists for standard genome sequencing and annotation.</title>
        <authorList>
            <consortium name="The Broad Institute Genomics Platform"/>
            <consortium name="The Broad Institute Genome Sequencing Center for Infectious Disease"/>
            <person name="Wu L."/>
            <person name="Ma J."/>
        </authorList>
    </citation>
    <scope>NUCLEOTIDE SEQUENCE [LARGE SCALE GENOMIC DNA]</scope>
    <source>
        <strain evidence="5">JCM 16014</strain>
    </source>
</reference>
<organism evidence="4 5">
    <name type="scientific">Catenulispora yoronensis</name>
    <dbReference type="NCBI Taxonomy" id="450799"/>
    <lineage>
        <taxon>Bacteria</taxon>
        <taxon>Bacillati</taxon>
        <taxon>Actinomycetota</taxon>
        <taxon>Actinomycetes</taxon>
        <taxon>Catenulisporales</taxon>
        <taxon>Catenulisporaceae</taxon>
        <taxon>Catenulispora</taxon>
    </lineage>
</organism>
<dbReference type="InterPro" id="IPR002645">
    <property type="entry name" value="STAS_dom"/>
</dbReference>
<dbReference type="RefSeq" id="WP_344666963.1">
    <property type="nucleotide sequence ID" value="NZ_BAAAQN010000020.1"/>
</dbReference>
<sequence length="122" mass="12661">MEFSCTARRSGGLLVLEVAGDIDLAVHGRFQAAIDELWPTGPIDVVVDCSRVTFLDSMGLRVLVHAMQRAAGHGCGFALAAPSQPVLRVLDLAGVKSLFSVIGPLPDADAEPAAEAAPDPAI</sequence>
<dbReference type="InterPro" id="IPR003658">
    <property type="entry name" value="Anti-sigma_ant"/>
</dbReference>
<dbReference type="SUPFAM" id="SSF52091">
    <property type="entry name" value="SpoIIaa-like"/>
    <property type="match status" value="1"/>
</dbReference>
<proteinExistence type="inferred from homology"/>
<evidence type="ECO:0000313" key="5">
    <source>
        <dbReference type="Proteomes" id="UP001500751"/>
    </source>
</evidence>
<dbReference type="Gene3D" id="3.30.750.24">
    <property type="entry name" value="STAS domain"/>
    <property type="match status" value="1"/>
</dbReference>
<name>A0ABP5FTR7_9ACTN</name>
<dbReference type="CDD" id="cd07043">
    <property type="entry name" value="STAS_anti-anti-sigma_factors"/>
    <property type="match status" value="1"/>
</dbReference>
<protein>
    <recommendedName>
        <fullName evidence="2">Anti-sigma factor antagonist</fullName>
    </recommendedName>
</protein>
<dbReference type="NCBIfam" id="TIGR00377">
    <property type="entry name" value="ant_ant_sig"/>
    <property type="match status" value="1"/>
</dbReference>
<dbReference type="Proteomes" id="UP001500751">
    <property type="component" value="Unassembled WGS sequence"/>
</dbReference>
<comment type="similarity">
    <text evidence="1 2">Belongs to the anti-sigma-factor antagonist family.</text>
</comment>
<feature type="domain" description="STAS" evidence="3">
    <location>
        <begin position="3"/>
        <end position="95"/>
    </location>
</feature>
<dbReference type="Pfam" id="PF01740">
    <property type="entry name" value="STAS"/>
    <property type="match status" value="1"/>
</dbReference>
<accession>A0ABP5FTR7</accession>
<gene>
    <name evidence="4" type="ORF">GCM10009839_38110</name>
</gene>